<dbReference type="InterPro" id="IPR058624">
    <property type="entry name" value="MdtA-like_HH"/>
</dbReference>
<protein>
    <submittedName>
        <fullName evidence="7">RND family efflux transporter MFP subunit</fullName>
    </submittedName>
</protein>
<sequence length="380" mass="40509">MTDTFTDYARQILHHLNLPGRLSLFWLWLMALPVVFLLVACGDKEKTAAPLARPVRYVVAPASLSGSVQSQTGEIRAHDETTLAFRLDGRMLSRAVDVGDKVKAGQQLAMQDNSTGLNQLGSARADLASAQAAERVAALNVQRMTTLMRTGAIARVQLDTARSDWQAALSKRQSSEAALKNAQDSLSWTRLTAPSDGIITAVSAQPGQVVTAGQAVFTLAAGNDRDAIFDVSDPHALTPNSALPVQISLLADPGVTSQGHLRDISPQADPQTRTWRVRVTLENPPESMALGASVQAAWRQEGQRSIALPASALTRLGDKPAVFVVDSTHLRVLLRPVTLGNSDVNSIAVTAGILPGERVVTAGVSKLRDGEKVTLLEEGQ</sequence>
<dbReference type="Gene3D" id="2.40.50.100">
    <property type="match status" value="1"/>
</dbReference>
<reference evidence="7 8" key="1">
    <citation type="submission" date="2021-01" db="EMBL/GenBank/DDBJ databases">
        <title>Complete genome sequence of Erwinia rhapontici MAFF 311153.</title>
        <authorList>
            <person name="Morohoshi T."/>
            <person name="Someya N."/>
        </authorList>
    </citation>
    <scope>NUCLEOTIDE SEQUENCE [LARGE SCALE GENOMIC DNA]</scope>
    <source>
        <strain evidence="7 8">MAFF 311153</strain>
    </source>
</reference>
<dbReference type="Proteomes" id="UP000677515">
    <property type="component" value="Chromosome"/>
</dbReference>
<keyword evidence="8" id="KW-1185">Reference proteome</keyword>
<dbReference type="Pfam" id="PF25954">
    <property type="entry name" value="Beta-barrel_RND_2"/>
    <property type="match status" value="1"/>
</dbReference>
<evidence type="ECO:0000259" key="5">
    <source>
        <dbReference type="Pfam" id="PF25954"/>
    </source>
</evidence>
<dbReference type="PANTHER" id="PTHR30469:SF38">
    <property type="entry name" value="HLYD FAMILY SECRETION PROTEIN"/>
    <property type="match status" value="1"/>
</dbReference>
<dbReference type="InterPro" id="IPR058792">
    <property type="entry name" value="Beta-barrel_RND_2"/>
</dbReference>
<dbReference type="PANTHER" id="PTHR30469">
    <property type="entry name" value="MULTIDRUG RESISTANCE PROTEIN MDTA"/>
    <property type="match status" value="1"/>
</dbReference>
<dbReference type="InterPro" id="IPR058625">
    <property type="entry name" value="MdtA-like_BSH"/>
</dbReference>
<keyword evidence="2" id="KW-1133">Transmembrane helix</keyword>
<dbReference type="RefSeq" id="WP_212815646.1">
    <property type="nucleotide sequence ID" value="NZ_AP024329.1"/>
</dbReference>
<evidence type="ECO:0000256" key="2">
    <source>
        <dbReference type="SAM" id="Phobius"/>
    </source>
</evidence>
<dbReference type="Gene3D" id="2.40.420.20">
    <property type="match status" value="1"/>
</dbReference>
<organism evidence="7 8">
    <name type="scientific">Erwinia rhapontici</name>
    <name type="common">Pectobacterium rhapontici</name>
    <dbReference type="NCBI Taxonomy" id="55212"/>
    <lineage>
        <taxon>Bacteria</taxon>
        <taxon>Pseudomonadati</taxon>
        <taxon>Pseudomonadota</taxon>
        <taxon>Gammaproteobacteria</taxon>
        <taxon>Enterobacterales</taxon>
        <taxon>Erwiniaceae</taxon>
        <taxon>Erwinia</taxon>
    </lineage>
</organism>
<feature type="domain" description="Multidrug resistance protein MdtA-like alpha-helical hairpin" evidence="3">
    <location>
        <begin position="120"/>
        <end position="189"/>
    </location>
</feature>
<name>A0ABM7N3G0_ERWRD</name>
<feature type="domain" description="CzcB-like C-terminal circularly permuted SH3-like" evidence="6">
    <location>
        <begin position="306"/>
        <end position="363"/>
    </location>
</feature>
<keyword evidence="2" id="KW-0812">Transmembrane</keyword>
<evidence type="ECO:0000259" key="3">
    <source>
        <dbReference type="Pfam" id="PF25876"/>
    </source>
</evidence>
<comment type="similarity">
    <text evidence="1">Belongs to the membrane fusion protein (MFP) (TC 8.A.1) family.</text>
</comment>
<keyword evidence="2" id="KW-0472">Membrane</keyword>
<feature type="transmembrane region" description="Helical" evidence="2">
    <location>
        <begin position="23"/>
        <end position="41"/>
    </location>
</feature>
<evidence type="ECO:0000313" key="8">
    <source>
        <dbReference type="Proteomes" id="UP000677515"/>
    </source>
</evidence>
<evidence type="ECO:0000256" key="1">
    <source>
        <dbReference type="ARBA" id="ARBA00009477"/>
    </source>
</evidence>
<gene>
    <name evidence="7" type="ORF">ERHA53_33850</name>
</gene>
<proteinExistence type="inferred from homology"/>
<evidence type="ECO:0000259" key="6">
    <source>
        <dbReference type="Pfam" id="PF25975"/>
    </source>
</evidence>
<dbReference type="InterPro" id="IPR058649">
    <property type="entry name" value="CzcB_C"/>
</dbReference>
<dbReference type="Gene3D" id="1.10.287.470">
    <property type="entry name" value="Helix hairpin bin"/>
    <property type="match status" value="1"/>
</dbReference>
<dbReference type="Pfam" id="PF25975">
    <property type="entry name" value="CzcB_C"/>
    <property type="match status" value="1"/>
</dbReference>
<feature type="domain" description="CusB-like beta-barrel" evidence="5">
    <location>
        <begin position="244"/>
        <end position="301"/>
    </location>
</feature>
<dbReference type="Gene3D" id="2.40.30.170">
    <property type="match status" value="1"/>
</dbReference>
<dbReference type="SUPFAM" id="SSF111369">
    <property type="entry name" value="HlyD-like secretion proteins"/>
    <property type="match status" value="1"/>
</dbReference>
<dbReference type="InterPro" id="IPR006143">
    <property type="entry name" value="RND_pump_MFP"/>
</dbReference>
<evidence type="ECO:0000313" key="7">
    <source>
        <dbReference type="EMBL" id="BCQ36042.1"/>
    </source>
</evidence>
<accession>A0ABM7N3G0</accession>
<dbReference type="NCBIfam" id="TIGR01730">
    <property type="entry name" value="RND_mfp"/>
    <property type="match status" value="1"/>
</dbReference>
<dbReference type="Pfam" id="PF25876">
    <property type="entry name" value="HH_MFP_RND"/>
    <property type="match status" value="1"/>
</dbReference>
<evidence type="ECO:0000259" key="4">
    <source>
        <dbReference type="Pfam" id="PF25917"/>
    </source>
</evidence>
<dbReference type="EMBL" id="AP024329">
    <property type="protein sequence ID" value="BCQ36042.1"/>
    <property type="molecule type" value="Genomic_DNA"/>
</dbReference>
<feature type="domain" description="Multidrug resistance protein MdtA-like barrel-sandwich hybrid" evidence="4">
    <location>
        <begin position="85"/>
        <end position="217"/>
    </location>
</feature>
<dbReference type="Pfam" id="PF25917">
    <property type="entry name" value="BSH_RND"/>
    <property type="match status" value="1"/>
</dbReference>